<dbReference type="Pfam" id="PF06985">
    <property type="entry name" value="HET"/>
    <property type="match status" value="1"/>
</dbReference>
<dbReference type="OrthoDB" id="5372021at2759"/>
<evidence type="ECO:0000313" key="3">
    <source>
        <dbReference type="Proteomes" id="UP000256645"/>
    </source>
</evidence>
<protein>
    <recommendedName>
        <fullName evidence="1">Heterokaryon incompatibility domain-containing protein</fullName>
    </recommendedName>
</protein>
<keyword evidence="3" id="KW-1185">Reference proteome</keyword>
<reference evidence="2 3" key="1">
    <citation type="journal article" date="2018" name="IMA Fungus">
        <title>IMA Genome-F 9: Draft genome sequence of Annulohypoxylon stygium, Aspergillus mulundensis, Berkeleyomyces basicola (syn. Thielaviopsis basicola), Ceratocystis smalleyi, two Cercospora beticola strains, Coleophoma cylindrospora, Fusarium fracticaudum, Phialophora cf. hyalina, and Morchella septimelata.</title>
        <authorList>
            <person name="Wingfield B.D."/>
            <person name="Bills G.F."/>
            <person name="Dong Y."/>
            <person name="Huang W."/>
            <person name="Nel W.J."/>
            <person name="Swalarsk-Parry B.S."/>
            <person name="Vaghefi N."/>
            <person name="Wilken P.M."/>
            <person name="An Z."/>
            <person name="de Beer Z.W."/>
            <person name="De Vos L."/>
            <person name="Chen L."/>
            <person name="Duong T.A."/>
            <person name="Gao Y."/>
            <person name="Hammerbacher A."/>
            <person name="Kikkert J.R."/>
            <person name="Li Y."/>
            <person name="Li H."/>
            <person name="Li K."/>
            <person name="Li Q."/>
            <person name="Liu X."/>
            <person name="Ma X."/>
            <person name="Naidoo K."/>
            <person name="Pethybridge S.J."/>
            <person name="Sun J."/>
            <person name="Steenkamp E.T."/>
            <person name="van der Nest M.A."/>
            <person name="van Wyk S."/>
            <person name="Wingfield M.J."/>
            <person name="Xiong C."/>
            <person name="Yue Q."/>
            <person name="Zhang X."/>
        </authorList>
    </citation>
    <scope>NUCLEOTIDE SEQUENCE [LARGE SCALE GENOMIC DNA]</scope>
    <source>
        <strain evidence="2 3">BP6252</strain>
    </source>
</reference>
<dbReference type="STRING" id="1849047.A0A3D8Q5H5"/>
<dbReference type="EMBL" id="PDLM01000023">
    <property type="protein sequence ID" value="RDW57095.1"/>
    <property type="molecule type" value="Genomic_DNA"/>
</dbReference>
<gene>
    <name evidence="2" type="ORF">BP6252_13841</name>
</gene>
<dbReference type="Proteomes" id="UP000256645">
    <property type="component" value="Unassembled WGS sequence"/>
</dbReference>
<dbReference type="InterPro" id="IPR010730">
    <property type="entry name" value="HET"/>
</dbReference>
<dbReference type="AlphaFoldDB" id="A0A3D8Q5H5"/>
<sequence>MEHLVYIPKGPQGTVAAFNAKILSTEWAQETDVIPFQSPLTPWLGFDHENRAIELNLRNYPTQRGWNYDDIWQGNLRSSHRSLAGLDKIHVARKVVAMLQSWFYFGLLECVVNKPIAVSYFVRRNIDGLPCIYSRNLHFCLQAWIFQIRLQPAAQQEAASLRILNALHLVSHWIQRMCVYADPNQKRFHAEMEASYPGFGNAVTLIVPSIIRLGEAVDCARLTVSGKLPSDISWHYPLSALSSQLEILKQRGWCPYTLRVVIACTGTSTLDWLTTLTAWPGTDSHEHEICTEYECKRNNIAWDTYEVAHRPDCPRENCNFLKPPLWETLEILKNGHVPVINFDNDGTLKVSPRFTTQPGDYTAFSHVWVDGIGSSTEDGLPSCQLAFLRDVTCDVTKSSDPAFWIDSLCVPKRRSARRKAIIAMHATYLNASRVVVLDKNIQKHRSDVPSEILFCAIYTSGWMQRLWTYQEALLARRLIFKVANGVYELDALDVQKNRPPSIPNSICHVYRALGAQLLRLRGKSESTRNIASVSRDLGWRCTARYTDETLAIAGVLGIDVALLLVDVEQDTSEVDDDSERIEWSELCQDCKTALEHENLALQHRRMVAALQATFKLPRDIIFLQGRKLPVENFRWAPLTLMSRSTLRVNHLRQNAECTSAGLTGYWWLLALKRIRQGDNKAVRYVGSISEKSVYRVFFKEAWPAPPAAWDYGAIVLYGEETGSLVEGQTVQGLAVIKVSLGEATAIYRTVGSVLVEKLRFKEAFSEGSSMMFSPPPEGIAEASLSWQLITIT</sequence>
<dbReference type="PANTHER" id="PTHR39596">
    <property type="match status" value="1"/>
</dbReference>
<accession>A0A3D8Q5H5</accession>
<proteinExistence type="predicted"/>
<comment type="caution">
    <text evidence="2">The sequence shown here is derived from an EMBL/GenBank/DDBJ whole genome shotgun (WGS) entry which is preliminary data.</text>
</comment>
<dbReference type="PANTHER" id="PTHR39596:SF2">
    <property type="entry name" value="HET DOMAIN PROTEIN (AFU_ORTHOLOGUE AFUA_1G17550)-RELATED"/>
    <property type="match status" value="1"/>
</dbReference>
<evidence type="ECO:0000313" key="2">
    <source>
        <dbReference type="EMBL" id="RDW57095.1"/>
    </source>
</evidence>
<feature type="domain" description="Heterokaryon incompatibility" evidence="1">
    <location>
        <begin position="361"/>
        <end position="439"/>
    </location>
</feature>
<name>A0A3D8Q5H5_9HELO</name>
<organism evidence="2 3">
    <name type="scientific">Coleophoma cylindrospora</name>
    <dbReference type="NCBI Taxonomy" id="1849047"/>
    <lineage>
        <taxon>Eukaryota</taxon>
        <taxon>Fungi</taxon>
        <taxon>Dikarya</taxon>
        <taxon>Ascomycota</taxon>
        <taxon>Pezizomycotina</taxon>
        <taxon>Leotiomycetes</taxon>
        <taxon>Helotiales</taxon>
        <taxon>Dermateaceae</taxon>
        <taxon>Coleophoma</taxon>
    </lineage>
</organism>
<evidence type="ECO:0000259" key="1">
    <source>
        <dbReference type="Pfam" id="PF06985"/>
    </source>
</evidence>